<dbReference type="PATRIC" id="fig|1178515.4.peg.3972"/>
<evidence type="ECO:0000313" key="3">
    <source>
        <dbReference type="Proteomes" id="UP000076927"/>
    </source>
</evidence>
<accession>A0A172TPS2</accession>
<evidence type="ECO:0000259" key="1">
    <source>
        <dbReference type="Pfam" id="PF00561"/>
    </source>
</evidence>
<gene>
    <name evidence="2" type="ORF">SY83_19635</name>
</gene>
<dbReference type="PANTHER" id="PTHR43433">
    <property type="entry name" value="HYDROLASE, ALPHA/BETA FOLD FAMILY PROTEIN"/>
    <property type="match status" value="1"/>
</dbReference>
<reference evidence="2 3" key="1">
    <citation type="submission" date="2015-01" db="EMBL/GenBank/DDBJ databases">
        <title>Paenibacillus swuensis/DY6/whole genome sequencing.</title>
        <authorList>
            <person name="Kim M.K."/>
            <person name="Srinivasan S."/>
            <person name="Lee J.-J."/>
        </authorList>
    </citation>
    <scope>NUCLEOTIDE SEQUENCE [LARGE SCALE GENOMIC DNA]</scope>
    <source>
        <strain evidence="2 3">DY6</strain>
    </source>
</reference>
<proteinExistence type="predicted"/>
<dbReference type="Proteomes" id="UP000076927">
    <property type="component" value="Chromosome"/>
</dbReference>
<dbReference type="InterPro" id="IPR050471">
    <property type="entry name" value="AB_hydrolase"/>
</dbReference>
<organism evidence="2 3">
    <name type="scientific">Paenibacillus swuensis</name>
    <dbReference type="NCBI Taxonomy" id="1178515"/>
    <lineage>
        <taxon>Bacteria</taxon>
        <taxon>Bacillati</taxon>
        <taxon>Bacillota</taxon>
        <taxon>Bacilli</taxon>
        <taxon>Bacillales</taxon>
        <taxon>Paenibacillaceae</taxon>
        <taxon>Paenibacillus</taxon>
    </lineage>
</organism>
<keyword evidence="3" id="KW-1185">Reference proteome</keyword>
<dbReference type="STRING" id="1178515.SY83_19635"/>
<dbReference type="InterPro" id="IPR000073">
    <property type="entry name" value="AB_hydrolase_1"/>
</dbReference>
<dbReference type="Pfam" id="PF00561">
    <property type="entry name" value="Abhydrolase_1"/>
    <property type="match status" value="1"/>
</dbReference>
<dbReference type="EMBL" id="CP011388">
    <property type="protein sequence ID" value="ANE49055.1"/>
    <property type="molecule type" value="Genomic_DNA"/>
</dbReference>
<name>A0A172TPS2_9BACL</name>
<sequence length="244" mass="28222">MQFKDHFINNRGVTIHCIESVPTTDEIQTNLSPLLISPGLSMRAEEYKDLMEQLSPRRCIALSFRGRGLSDTPAQGYALEHHISDIVAVTKHLQLENFHLMAYSRGVSYALGYALRNRPPLRSIILQDYPAAHKQMSEEWAEDYIHNYLIPHHRIECIRVEAVHGIQRESQEVEFWEELHSIDVPVLVLRGATEEALIQDEHEQQYSKHLTNGKVVTFHRSGHDLHNTERDKFIHTLQAFLHAH</sequence>
<feature type="domain" description="AB hydrolase-1" evidence="1">
    <location>
        <begin position="33"/>
        <end position="139"/>
    </location>
</feature>
<protein>
    <recommendedName>
        <fullName evidence="1">AB hydrolase-1 domain-containing protein</fullName>
    </recommendedName>
</protein>
<dbReference type="SUPFAM" id="SSF53474">
    <property type="entry name" value="alpha/beta-Hydrolases"/>
    <property type="match status" value="1"/>
</dbReference>
<dbReference type="KEGG" id="pswu:SY83_19635"/>
<dbReference type="InterPro" id="IPR029058">
    <property type="entry name" value="AB_hydrolase_fold"/>
</dbReference>
<evidence type="ECO:0000313" key="2">
    <source>
        <dbReference type="EMBL" id="ANE49055.1"/>
    </source>
</evidence>
<dbReference type="AlphaFoldDB" id="A0A172TPS2"/>
<dbReference type="Gene3D" id="3.40.50.1820">
    <property type="entry name" value="alpha/beta hydrolase"/>
    <property type="match status" value="1"/>
</dbReference>
<dbReference type="PANTHER" id="PTHR43433:SF5">
    <property type="entry name" value="AB HYDROLASE-1 DOMAIN-CONTAINING PROTEIN"/>
    <property type="match status" value="1"/>
</dbReference>